<reference evidence="1 2" key="1">
    <citation type="submission" date="2017-11" db="EMBL/GenBank/DDBJ databases">
        <title>De-novo sequencing of pomegranate (Punica granatum L.) genome.</title>
        <authorList>
            <person name="Akparov Z."/>
            <person name="Amiraslanov A."/>
            <person name="Hajiyeva S."/>
            <person name="Abbasov M."/>
            <person name="Kaur K."/>
            <person name="Hamwieh A."/>
            <person name="Solovyev V."/>
            <person name="Salamov A."/>
            <person name="Braich B."/>
            <person name="Kosarev P."/>
            <person name="Mahmoud A."/>
            <person name="Hajiyev E."/>
            <person name="Babayeva S."/>
            <person name="Izzatullayeva V."/>
            <person name="Mammadov A."/>
            <person name="Mammadov A."/>
            <person name="Sharifova S."/>
            <person name="Ojaghi J."/>
            <person name="Eynullazada K."/>
            <person name="Bayramov B."/>
            <person name="Abdulazimova A."/>
            <person name="Shahmuradov I."/>
        </authorList>
    </citation>
    <scope>NUCLEOTIDE SEQUENCE [LARGE SCALE GENOMIC DNA]</scope>
    <source>
        <strain evidence="2">cv. AG2017</strain>
        <tissue evidence="1">Leaf</tissue>
    </source>
</reference>
<protein>
    <submittedName>
        <fullName evidence="1">Uncharacterized protein</fullName>
    </submittedName>
</protein>
<dbReference type="EMBL" id="PGOL01038866">
    <property type="protein sequence ID" value="PKI18367.1"/>
    <property type="molecule type" value="Genomic_DNA"/>
</dbReference>
<evidence type="ECO:0000313" key="2">
    <source>
        <dbReference type="Proteomes" id="UP000233551"/>
    </source>
</evidence>
<proteinExistence type="predicted"/>
<keyword evidence="2" id="KW-1185">Reference proteome</keyword>
<name>A0A2I0HFE2_PUNGR</name>
<dbReference type="AlphaFoldDB" id="A0A2I0HFE2"/>
<evidence type="ECO:0000313" key="1">
    <source>
        <dbReference type="EMBL" id="PKI18367.1"/>
    </source>
</evidence>
<comment type="caution">
    <text evidence="1">The sequence shown here is derived from an EMBL/GenBank/DDBJ whole genome shotgun (WGS) entry which is preliminary data.</text>
</comment>
<gene>
    <name evidence="1" type="ORF">CRG98_049359</name>
</gene>
<feature type="non-terminal residue" evidence="1">
    <location>
        <position position="92"/>
    </location>
</feature>
<organism evidence="1 2">
    <name type="scientific">Punica granatum</name>
    <name type="common">Pomegranate</name>
    <dbReference type="NCBI Taxonomy" id="22663"/>
    <lineage>
        <taxon>Eukaryota</taxon>
        <taxon>Viridiplantae</taxon>
        <taxon>Streptophyta</taxon>
        <taxon>Embryophyta</taxon>
        <taxon>Tracheophyta</taxon>
        <taxon>Spermatophyta</taxon>
        <taxon>Magnoliopsida</taxon>
        <taxon>eudicotyledons</taxon>
        <taxon>Gunneridae</taxon>
        <taxon>Pentapetalae</taxon>
        <taxon>rosids</taxon>
        <taxon>malvids</taxon>
        <taxon>Myrtales</taxon>
        <taxon>Lythraceae</taxon>
        <taxon>Punica</taxon>
    </lineage>
</organism>
<accession>A0A2I0HFE2</accession>
<sequence length="92" mass="10247">MRLLGLGKGRWEMLDVGMTPTGRDEGHRCLPYLWNRDVEVRPLISIIHDAVIVNGQHPHARGRQPHQRPLATTSMVVVAAGDGPTPRIEIPK</sequence>
<dbReference type="Proteomes" id="UP000233551">
    <property type="component" value="Unassembled WGS sequence"/>
</dbReference>